<sequence length="350" mass="37896">MNQTSIPLISMRGIAIALPEKIEFNHQLSDVLDDEDIERVSQTIGIHSRKVAGEGITAFNLMSQAIENLLKTTNISIKNIDCLVCITQTPDYLIPGNSFLLSHQLGLKTSVLTLDINAGCAGFTHGLIVLGKLISNGDIKCGLLVVGDTLTKLVNPQDKTERLLFGDGAAACLLEFDEKGKGLTACWRTIASDYNKLIVPAGGMKTPTTEHTKIVKIQEDGSYRSENDLIMDGAAVFSFSIKEVPEVVNLALKNCNLSDEDIDLFVFHQANKFMVDYIRKKLKLAEEKVPICVEGIGNTSSASIPIAISRYALNQGINKISGRLCLTGFGVGLSLSSVIIEVEDLIVTSL</sequence>
<dbReference type="CDD" id="cd00830">
    <property type="entry name" value="KAS_III"/>
    <property type="match status" value="1"/>
</dbReference>
<reference evidence="6" key="1">
    <citation type="submission" date="2019-02" db="EMBL/GenBank/DDBJ databases">
        <title>Draft genome sequence of Dolichospermum planctonicum NIES-80.</title>
        <authorList>
            <person name="Yamaguchi H."/>
            <person name="Suzuki S."/>
            <person name="Kawachi M."/>
        </authorList>
    </citation>
    <scope>NUCLEOTIDE SEQUENCE [LARGE SCALE GENOMIC DNA]</scope>
    <source>
        <strain evidence="6">NIES-80</strain>
    </source>
</reference>
<evidence type="ECO:0000313" key="5">
    <source>
        <dbReference type="EMBL" id="GCL41341.1"/>
    </source>
</evidence>
<accession>A0A480AE08</accession>
<proteinExistence type="predicted"/>
<organism evidence="5 6">
    <name type="scientific">Dolichospermum planctonicum</name>
    <dbReference type="NCBI Taxonomy" id="136072"/>
    <lineage>
        <taxon>Bacteria</taxon>
        <taxon>Bacillati</taxon>
        <taxon>Cyanobacteriota</taxon>
        <taxon>Cyanophyceae</taxon>
        <taxon>Nostocales</taxon>
        <taxon>Aphanizomenonaceae</taxon>
        <taxon>Dolichospermum</taxon>
    </lineage>
</organism>
<dbReference type="OrthoDB" id="9815506at2"/>
<dbReference type="Proteomes" id="UP000299367">
    <property type="component" value="Unassembled WGS sequence"/>
</dbReference>
<feature type="domain" description="Beta-ketoacyl-[acyl-carrier-protein] synthase III N-terminal" evidence="4">
    <location>
        <begin position="114"/>
        <end position="180"/>
    </location>
</feature>
<evidence type="ECO:0000259" key="4">
    <source>
        <dbReference type="Pfam" id="PF08545"/>
    </source>
</evidence>
<gene>
    <name evidence="5" type="ORF">NIES80_10360</name>
</gene>
<keyword evidence="2" id="KW-0012">Acyltransferase</keyword>
<protein>
    <submittedName>
        <fullName evidence="5">3-oxoacyl-[acyl-carrier-protein] synthase 3</fullName>
    </submittedName>
</protein>
<dbReference type="GO" id="GO:0004315">
    <property type="term" value="F:3-oxoacyl-[acyl-carrier-protein] synthase activity"/>
    <property type="evidence" value="ECO:0007669"/>
    <property type="project" value="InterPro"/>
</dbReference>
<dbReference type="EMBL" id="BJCF01000007">
    <property type="protein sequence ID" value="GCL41341.1"/>
    <property type="molecule type" value="Genomic_DNA"/>
</dbReference>
<feature type="domain" description="Beta-ketoacyl-[acyl-carrier-protein] synthase III C-terminal" evidence="3">
    <location>
        <begin position="252"/>
        <end position="341"/>
    </location>
</feature>
<dbReference type="Gene3D" id="3.40.47.10">
    <property type="match status" value="1"/>
</dbReference>
<name>A0A480AE08_9CYAN</name>
<dbReference type="GO" id="GO:0006633">
    <property type="term" value="P:fatty acid biosynthetic process"/>
    <property type="evidence" value="ECO:0007669"/>
    <property type="project" value="InterPro"/>
</dbReference>
<dbReference type="SUPFAM" id="SSF53901">
    <property type="entry name" value="Thiolase-like"/>
    <property type="match status" value="1"/>
</dbReference>
<dbReference type="PANTHER" id="PTHR34069:SF2">
    <property type="entry name" value="BETA-KETOACYL-[ACYL-CARRIER-PROTEIN] SYNTHASE III"/>
    <property type="match status" value="1"/>
</dbReference>
<evidence type="ECO:0000256" key="2">
    <source>
        <dbReference type="ARBA" id="ARBA00023315"/>
    </source>
</evidence>
<dbReference type="GO" id="GO:0044550">
    <property type="term" value="P:secondary metabolite biosynthetic process"/>
    <property type="evidence" value="ECO:0007669"/>
    <property type="project" value="TreeGrafter"/>
</dbReference>
<dbReference type="RefSeq" id="WP_137907075.1">
    <property type="nucleotide sequence ID" value="NZ_BJCF01000007.1"/>
</dbReference>
<evidence type="ECO:0000256" key="1">
    <source>
        <dbReference type="ARBA" id="ARBA00022679"/>
    </source>
</evidence>
<dbReference type="Pfam" id="PF08541">
    <property type="entry name" value="ACP_syn_III_C"/>
    <property type="match status" value="1"/>
</dbReference>
<dbReference type="Pfam" id="PF08545">
    <property type="entry name" value="ACP_syn_III"/>
    <property type="match status" value="1"/>
</dbReference>
<dbReference type="AlphaFoldDB" id="A0A480AE08"/>
<evidence type="ECO:0000313" key="6">
    <source>
        <dbReference type="Proteomes" id="UP000299367"/>
    </source>
</evidence>
<dbReference type="PANTHER" id="PTHR34069">
    <property type="entry name" value="3-OXOACYL-[ACYL-CARRIER-PROTEIN] SYNTHASE 3"/>
    <property type="match status" value="1"/>
</dbReference>
<keyword evidence="1" id="KW-0808">Transferase</keyword>
<dbReference type="InterPro" id="IPR016039">
    <property type="entry name" value="Thiolase-like"/>
</dbReference>
<dbReference type="InterPro" id="IPR013747">
    <property type="entry name" value="ACP_syn_III_C"/>
</dbReference>
<comment type="caution">
    <text evidence="5">The sequence shown here is derived from an EMBL/GenBank/DDBJ whole genome shotgun (WGS) entry which is preliminary data.</text>
</comment>
<evidence type="ECO:0000259" key="3">
    <source>
        <dbReference type="Pfam" id="PF08541"/>
    </source>
</evidence>
<dbReference type="InterPro" id="IPR013751">
    <property type="entry name" value="ACP_syn_III_N"/>
</dbReference>